<evidence type="ECO:0000313" key="1">
    <source>
        <dbReference type="EMBL" id="JAH19961.1"/>
    </source>
</evidence>
<organism evidence="1">
    <name type="scientific">Anguilla anguilla</name>
    <name type="common">European freshwater eel</name>
    <name type="synonym">Muraena anguilla</name>
    <dbReference type="NCBI Taxonomy" id="7936"/>
    <lineage>
        <taxon>Eukaryota</taxon>
        <taxon>Metazoa</taxon>
        <taxon>Chordata</taxon>
        <taxon>Craniata</taxon>
        <taxon>Vertebrata</taxon>
        <taxon>Euteleostomi</taxon>
        <taxon>Actinopterygii</taxon>
        <taxon>Neopterygii</taxon>
        <taxon>Teleostei</taxon>
        <taxon>Anguilliformes</taxon>
        <taxon>Anguillidae</taxon>
        <taxon>Anguilla</taxon>
    </lineage>
</organism>
<protein>
    <submittedName>
        <fullName evidence="1">Uncharacterized protein</fullName>
    </submittedName>
</protein>
<accession>A0A0E9QSM3</accession>
<reference evidence="1" key="1">
    <citation type="submission" date="2014-11" db="EMBL/GenBank/DDBJ databases">
        <authorList>
            <person name="Amaro Gonzalez C."/>
        </authorList>
    </citation>
    <scope>NUCLEOTIDE SEQUENCE</scope>
</reference>
<reference evidence="1" key="2">
    <citation type="journal article" date="2015" name="Fish Shellfish Immunol.">
        <title>Early steps in the European eel (Anguilla anguilla)-Vibrio vulnificus interaction in the gills: Role of the RtxA13 toxin.</title>
        <authorList>
            <person name="Callol A."/>
            <person name="Pajuelo D."/>
            <person name="Ebbesson L."/>
            <person name="Teles M."/>
            <person name="MacKenzie S."/>
            <person name="Amaro C."/>
        </authorList>
    </citation>
    <scope>NUCLEOTIDE SEQUENCE</scope>
</reference>
<dbReference type="EMBL" id="GBXM01088616">
    <property type="protein sequence ID" value="JAH19961.1"/>
    <property type="molecule type" value="Transcribed_RNA"/>
</dbReference>
<name>A0A0E9QSM3_ANGAN</name>
<proteinExistence type="predicted"/>
<sequence>MVYGFDSKIHNQRLKPRLLIHRSFMCEQSMLKERPEQQLTPVSHPVNLNFLD</sequence>
<dbReference type="AlphaFoldDB" id="A0A0E9QSM3"/>